<organism evidence="1 2">
    <name type="scientific">Trichonephila clavipes</name>
    <name type="common">Golden silk orbweaver</name>
    <name type="synonym">Nephila clavipes</name>
    <dbReference type="NCBI Taxonomy" id="2585209"/>
    <lineage>
        <taxon>Eukaryota</taxon>
        <taxon>Metazoa</taxon>
        <taxon>Ecdysozoa</taxon>
        <taxon>Arthropoda</taxon>
        <taxon>Chelicerata</taxon>
        <taxon>Arachnida</taxon>
        <taxon>Araneae</taxon>
        <taxon>Araneomorphae</taxon>
        <taxon>Entelegynae</taxon>
        <taxon>Araneoidea</taxon>
        <taxon>Nephilidae</taxon>
        <taxon>Trichonephila</taxon>
    </lineage>
</organism>
<comment type="caution">
    <text evidence="1">The sequence shown here is derived from an EMBL/GenBank/DDBJ whole genome shotgun (WGS) entry which is preliminary data.</text>
</comment>
<proteinExistence type="predicted"/>
<evidence type="ECO:0000313" key="1">
    <source>
        <dbReference type="EMBL" id="GFX88119.1"/>
    </source>
</evidence>
<protein>
    <submittedName>
        <fullName evidence="1">ATP-dependent DNA helicase</fullName>
    </submittedName>
</protein>
<name>A0A8X6R9S6_TRICX</name>
<keyword evidence="1" id="KW-0378">Hydrolase</keyword>
<keyword evidence="1" id="KW-0067">ATP-binding</keyword>
<dbReference type="GO" id="GO:0004386">
    <property type="term" value="F:helicase activity"/>
    <property type="evidence" value="ECO:0007669"/>
    <property type="project" value="UniProtKB-KW"/>
</dbReference>
<reference evidence="1" key="1">
    <citation type="submission" date="2020-08" db="EMBL/GenBank/DDBJ databases">
        <title>Multicomponent nature underlies the extraordinary mechanical properties of spider dragline silk.</title>
        <authorList>
            <person name="Kono N."/>
            <person name="Nakamura H."/>
            <person name="Mori M."/>
            <person name="Yoshida Y."/>
            <person name="Ohtoshi R."/>
            <person name="Malay A.D."/>
            <person name="Moran D.A.P."/>
            <person name="Tomita M."/>
            <person name="Numata K."/>
            <person name="Arakawa K."/>
        </authorList>
    </citation>
    <scope>NUCLEOTIDE SEQUENCE</scope>
</reference>
<dbReference type="InterPro" id="IPR027417">
    <property type="entry name" value="P-loop_NTPase"/>
</dbReference>
<dbReference type="SUPFAM" id="SSF52540">
    <property type="entry name" value="P-loop containing nucleoside triphosphate hydrolases"/>
    <property type="match status" value="1"/>
</dbReference>
<sequence>MQKESVQKWFLSTATQFLSTEIDRFMLKRNDFPLKPACSLTIPKSQGGTFDEIVYKYFKAHSLPLVYVALSRVTAQGHMVPTNGSQRFYYGRRNNKAMLPLRN</sequence>
<keyword evidence="1" id="KW-0347">Helicase</keyword>
<gene>
    <name evidence="1" type="primary">PIF1</name>
    <name evidence="1" type="ORF">TNCV_159341</name>
</gene>
<accession>A0A8X6R9S6</accession>
<keyword evidence="2" id="KW-1185">Reference proteome</keyword>
<keyword evidence="1" id="KW-0547">Nucleotide-binding</keyword>
<dbReference type="AlphaFoldDB" id="A0A8X6R9S6"/>
<dbReference type="EMBL" id="BMAU01021046">
    <property type="protein sequence ID" value="GFX88119.1"/>
    <property type="molecule type" value="Genomic_DNA"/>
</dbReference>
<evidence type="ECO:0000313" key="2">
    <source>
        <dbReference type="Proteomes" id="UP000887159"/>
    </source>
</evidence>
<dbReference type="Proteomes" id="UP000887159">
    <property type="component" value="Unassembled WGS sequence"/>
</dbReference>